<evidence type="ECO:0000256" key="1">
    <source>
        <dbReference type="SAM" id="MobiDB-lite"/>
    </source>
</evidence>
<name>C4JSC4_UNCRE</name>
<gene>
    <name evidence="3" type="ORF">UREG_05363</name>
</gene>
<dbReference type="EMBL" id="CH476617">
    <property type="protein sequence ID" value="EEP80521.1"/>
    <property type="molecule type" value="Genomic_DNA"/>
</dbReference>
<sequence>MRLTSEKWLSMKCLATYFLLCNGLEVAAKPATEATKGPGPVTVVASRKGGAITVVFTPTSVSVAGITPPVTKATTITTTKNSKETAAIAIAAGAGIVANGALAAWVFRPIPEGPPAPTTPPPYSTSQQPKPSKTKDPPKGTTTTMKPAACPFTKVNAKHDFTSVPDPPKWTGKIPSQTVTSKSPECTKAGKNNELLRGTNPDYVNELAKVFCKGGLSKDRSSTLGYDDLPKKGTFTDKLKEIQVKFNFKFGRKNDACPKNCAASYASMIKRCQYNSHAVFGGGSLEQGCGTYRFMIEGEPRTELSCKKSESRGVFFNYQYSDAALDSIENFCKAQDGKVIKQKDEKTWIKETSFSVTYSDKCKGSGEYKIKKDYCRKYLQRTVNDCDTHTRVYKHGGTVTDTDNCGSFTFHPTGYDVFFCYPHNKDGGLITQGTHAIVSLDIVKDAINAFCNREGDGQTYTISPDIKPNKGFIQDTCKEKGYASCGYFYTKDGKRVTKKGEVGDLVLRMEASYHEQKEIKCGPKKKCKDMLNKVIGIDPKGMCVGKDPKKLDLGSFLESSEKGCVLWNMWAVETH</sequence>
<dbReference type="eggNOG" id="ENOG502T2BU">
    <property type="taxonomic scope" value="Eukaryota"/>
</dbReference>
<feature type="signal peptide" evidence="2">
    <location>
        <begin position="1"/>
        <end position="23"/>
    </location>
</feature>
<keyword evidence="4" id="KW-1185">Reference proteome</keyword>
<proteinExistence type="predicted"/>
<dbReference type="HOGENOM" id="CLU_511861_0_0_1"/>
<dbReference type="OrthoDB" id="4206209at2759"/>
<organism evidence="3 4">
    <name type="scientific">Uncinocarpus reesii (strain UAMH 1704)</name>
    <dbReference type="NCBI Taxonomy" id="336963"/>
    <lineage>
        <taxon>Eukaryota</taxon>
        <taxon>Fungi</taxon>
        <taxon>Dikarya</taxon>
        <taxon>Ascomycota</taxon>
        <taxon>Pezizomycotina</taxon>
        <taxon>Eurotiomycetes</taxon>
        <taxon>Eurotiomycetidae</taxon>
        <taxon>Onygenales</taxon>
        <taxon>Onygenaceae</taxon>
        <taxon>Uncinocarpus</taxon>
    </lineage>
</organism>
<dbReference type="OMA" id="NDACPKN"/>
<evidence type="ECO:0000313" key="4">
    <source>
        <dbReference type="Proteomes" id="UP000002058"/>
    </source>
</evidence>
<dbReference type="VEuPathDB" id="FungiDB:UREG_05363"/>
<feature type="region of interest" description="Disordered" evidence="1">
    <location>
        <begin position="112"/>
        <end position="147"/>
    </location>
</feature>
<keyword evidence="2" id="KW-0732">Signal</keyword>
<dbReference type="KEGG" id="ure:UREG_05363"/>
<feature type="chain" id="PRO_5002939441" evidence="2">
    <location>
        <begin position="24"/>
        <end position="575"/>
    </location>
</feature>
<dbReference type="GeneID" id="8440544"/>
<dbReference type="InParanoid" id="C4JSC4"/>
<dbReference type="RefSeq" id="XP_002584674.1">
    <property type="nucleotide sequence ID" value="XM_002584628.1"/>
</dbReference>
<protein>
    <submittedName>
        <fullName evidence="3">Uncharacterized protein</fullName>
    </submittedName>
</protein>
<dbReference type="AlphaFoldDB" id="C4JSC4"/>
<accession>C4JSC4</accession>
<feature type="compositionally biased region" description="Pro residues" evidence="1">
    <location>
        <begin position="112"/>
        <end position="123"/>
    </location>
</feature>
<evidence type="ECO:0000313" key="3">
    <source>
        <dbReference type="EMBL" id="EEP80521.1"/>
    </source>
</evidence>
<reference evidence="4" key="1">
    <citation type="journal article" date="2009" name="Genome Res.">
        <title>Comparative genomic analyses of the human fungal pathogens Coccidioides and their relatives.</title>
        <authorList>
            <person name="Sharpton T.J."/>
            <person name="Stajich J.E."/>
            <person name="Rounsley S.D."/>
            <person name="Gardner M.J."/>
            <person name="Wortman J.R."/>
            <person name="Jordar V.S."/>
            <person name="Maiti R."/>
            <person name="Kodira C.D."/>
            <person name="Neafsey D.E."/>
            <person name="Zeng Q."/>
            <person name="Hung C.-Y."/>
            <person name="McMahan C."/>
            <person name="Muszewska A."/>
            <person name="Grynberg M."/>
            <person name="Mandel M.A."/>
            <person name="Kellner E.M."/>
            <person name="Barker B.M."/>
            <person name="Galgiani J.N."/>
            <person name="Orbach M.J."/>
            <person name="Kirkland T.N."/>
            <person name="Cole G.T."/>
            <person name="Henn M.R."/>
            <person name="Birren B.W."/>
            <person name="Taylor J.W."/>
        </authorList>
    </citation>
    <scope>NUCLEOTIDE SEQUENCE [LARGE SCALE GENOMIC DNA]</scope>
    <source>
        <strain evidence="4">UAMH 1704</strain>
    </source>
</reference>
<evidence type="ECO:0000256" key="2">
    <source>
        <dbReference type="SAM" id="SignalP"/>
    </source>
</evidence>
<feature type="region of interest" description="Disordered" evidence="1">
    <location>
        <begin position="161"/>
        <end position="194"/>
    </location>
</feature>
<dbReference type="Proteomes" id="UP000002058">
    <property type="component" value="Unassembled WGS sequence"/>
</dbReference>
<feature type="compositionally biased region" description="Polar residues" evidence="1">
    <location>
        <begin position="174"/>
        <end position="184"/>
    </location>
</feature>